<dbReference type="GO" id="GO:0032259">
    <property type="term" value="P:methylation"/>
    <property type="evidence" value="ECO:0007669"/>
    <property type="project" value="UniProtKB-KW"/>
</dbReference>
<dbReference type="Proteomes" id="UP000035017">
    <property type="component" value="Unassembled WGS sequence"/>
</dbReference>
<evidence type="ECO:0000313" key="2">
    <source>
        <dbReference type="EMBL" id="KIQ05495.1"/>
    </source>
</evidence>
<dbReference type="AlphaFoldDB" id="A0A0D0L6N8"/>
<dbReference type="EMBL" id="JXQV01000002">
    <property type="protein sequence ID" value="KIQ05495.1"/>
    <property type="molecule type" value="Genomic_DNA"/>
</dbReference>
<dbReference type="SUPFAM" id="SSF53335">
    <property type="entry name" value="S-adenosyl-L-methionine-dependent methyltransferases"/>
    <property type="match status" value="1"/>
</dbReference>
<keyword evidence="2" id="KW-0489">Methyltransferase</keyword>
<dbReference type="CDD" id="cd02440">
    <property type="entry name" value="AdoMet_MTases"/>
    <property type="match status" value="1"/>
</dbReference>
<evidence type="ECO:0000259" key="1">
    <source>
        <dbReference type="Pfam" id="PF13649"/>
    </source>
</evidence>
<comment type="caution">
    <text evidence="2">The sequence shown here is derived from an EMBL/GenBank/DDBJ whole genome shotgun (WGS) entry which is preliminary data.</text>
</comment>
<name>A0A0D0L6N8_AGRTU</name>
<feature type="domain" description="Methyltransferase" evidence="1">
    <location>
        <begin position="43"/>
        <end position="136"/>
    </location>
</feature>
<protein>
    <submittedName>
        <fullName evidence="2">Methyltransferase</fullName>
    </submittedName>
</protein>
<proteinExistence type="predicted"/>
<dbReference type="InterPro" id="IPR029063">
    <property type="entry name" value="SAM-dependent_MTases_sf"/>
</dbReference>
<dbReference type="Gene3D" id="3.40.50.150">
    <property type="entry name" value="Vaccinia Virus protein VP39"/>
    <property type="match status" value="1"/>
</dbReference>
<dbReference type="Pfam" id="PF13649">
    <property type="entry name" value="Methyltransf_25"/>
    <property type="match status" value="1"/>
</dbReference>
<dbReference type="GO" id="GO:0008168">
    <property type="term" value="F:methyltransferase activity"/>
    <property type="evidence" value="ECO:0007669"/>
    <property type="project" value="UniProtKB-KW"/>
</dbReference>
<organism evidence="2 3">
    <name type="scientific">Agrobacterium tumefaciens</name>
    <dbReference type="NCBI Taxonomy" id="358"/>
    <lineage>
        <taxon>Bacteria</taxon>
        <taxon>Pseudomonadati</taxon>
        <taxon>Pseudomonadota</taxon>
        <taxon>Alphaproteobacteria</taxon>
        <taxon>Hyphomicrobiales</taxon>
        <taxon>Rhizobiaceae</taxon>
        <taxon>Rhizobium/Agrobacterium group</taxon>
        <taxon>Agrobacterium</taxon>
        <taxon>Agrobacterium tumefaciens complex</taxon>
    </lineage>
</organism>
<gene>
    <name evidence="2" type="ORF">RU07_01185</name>
</gene>
<dbReference type="InterPro" id="IPR041698">
    <property type="entry name" value="Methyltransf_25"/>
</dbReference>
<reference evidence="2 3" key="1">
    <citation type="submission" date="2014-12" db="EMBL/GenBank/DDBJ databases">
        <title>16Stimator: statistical estimation of ribosomal gene copy numbers from draft genome assemblies.</title>
        <authorList>
            <person name="Perisin M.A."/>
            <person name="Vetter M."/>
            <person name="Gilbert J.A."/>
            <person name="Bergelson J."/>
        </authorList>
    </citation>
    <scope>NUCLEOTIDE SEQUENCE [LARGE SCALE GENOMIC DNA]</scope>
    <source>
        <strain evidence="2 3">MEJ076</strain>
    </source>
</reference>
<evidence type="ECO:0000313" key="3">
    <source>
        <dbReference type="Proteomes" id="UP000035017"/>
    </source>
</evidence>
<sequence length="221" mass="24290">MGKFDGDQAGYAESARRNVPGLDDLHRMTGLLLAERVPANGQVLVVGAGGGLELNALAEHHPGWLFDGVDPSTSMLILARKTAARAADRIRFHLGDISAAPDGPFNGAVCLLVFHHISFDERAATLRGIRQRLHQGSPFVLAHISIPEHEPDRSLWIDRHIDFGAMTQFDSERRDAARVGMKERLSICSPEEDEAHLRQAGFTAIAQFYQALSFRGWVAYA</sequence>
<accession>A0A0D0L6N8</accession>
<keyword evidence="2" id="KW-0808">Transferase</keyword>